<dbReference type="Pfam" id="PF17906">
    <property type="entry name" value="HTH_48"/>
    <property type="match status" value="1"/>
</dbReference>
<evidence type="ECO:0000256" key="1">
    <source>
        <dbReference type="SAM" id="MobiDB-lite"/>
    </source>
</evidence>
<feature type="domain" description="DUF38" evidence="2">
    <location>
        <begin position="357"/>
        <end position="431"/>
    </location>
</feature>
<accession>A0A1I7UYP2</accession>
<evidence type="ECO:0000259" key="3">
    <source>
        <dbReference type="Pfam" id="PF17906"/>
    </source>
</evidence>
<dbReference type="Proteomes" id="UP000095282">
    <property type="component" value="Unplaced"/>
</dbReference>
<keyword evidence="4" id="KW-1185">Reference proteome</keyword>
<dbReference type="Pfam" id="PF01827">
    <property type="entry name" value="FTH"/>
    <property type="match status" value="1"/>
</dbReference>
<evidence type="ECO:0000259" key="2">
    <source>
        <dbReference type="Pfam" id="PF01827"/>
    </source>
</evidence>
<name>A0A1I7UYP2_9PELO</name>
<sequence length="544" mass="64672">MTHPTSSCLNKEILKGYLFCLHKQGLSSTNAYKNLLRFTRTQVFSLKAVKKLFECIEKKTFDMKFKGCLAQNFQFYDQAIAYNFPLCGTEPRSIHSQLKRFTHGNLYSSRILKQAGWKKDSELDIYKREYLLGFLLCLNVQKKTAEEAYKELEEVTGEEKMSLEEVKEFYDDIARGEYIEQKHDDRLWDAMNLPMVMKKIVDFADIGTRKMLSETNREFRRLTKSRPIYIENLHITYFWGLRRVKLDSDILKATQEMTNMNHQTRYRIHQDSGDVWIEEDSKDEFPMNNMVQWILNQPNMTIKNLWIKVQTNLLQYYTKTDLDYEGKPLKVENLYTNSSWKAYQWVTPGYLKKIVHLDERQSFCDMEQFEKAEILISKGSHRLLEVEDYLHLKFAMFKINERITYEKIMEFKDGFLQKPDLREFRFKCSITKGLFNRINTELGTYNSRDSENPNWAQFKYPNHPGKILQLCVVKKFVWFRGPEYVPGEMEKAEEELKKGFQEDQLGNFTRDKDIWSSDDESNFDERNTNSTGDGQDCRLCGYRD</sequence>
<reference evidence="5" key="1">
    <citation type="submission" date="2016-11" db="UniProtKB">
        <authorList>
            <consortium name="WormBaseParasite"/>
        </authorList>
    </citation>
    <scope>IDENTIFICATION</scope>
</reference>
<dbReference type="WBParaSite" id="Csp11.Scaffold630.g20666.t1">
    <property type="protein sequence ID" value="Csp11.Scaffold630.g20666.t1"/>
    <property type="gene ID" value="Csp11.Scaffold630.g20666"/>
</dbReference>
<dbReference type="eggNOG" id="ENOG502TJFG">
    <property type="taxonomic scope" value="Eukaryota"/>
</dbReference>
<dbReference type="InterPro" id="IPR041426">
    <property type="entry name" value="Mos1_HTH"/>
</dbReference>
<organism evidence="4 5">
    <name type="scientific">Caenorhabditis tropicalis</name>
    <dbReference type="NCBI Taxonomy" id="1561998"/>
    <lineage>
        <taxon>Eukaryota</taxon>
        <taxon>Metazoa</taxon>
        <taxon>Ecdysozoa</taxon>
        <taxon>Nematoda</taxon>
        <taxon>Chromadorea</taxon>
        <taxon>Rhabditida</taxon>
        <taxon>Rhabditina</taxon>
        <taxon>Rhabditomorpha</taxon>
        <taxon>Rhabditoidea</taxon>
        <taxon>Rhabditidae</taxon>
        <taxon>Peloderinae</taxon>
        <taxon>Caenorhabditis</taxon>
    </lineage>
</organism>
<evidence type="ECO:0000313" key="5">
    <source>
        <dbReference type="WBParaSite" id="Csp11.Scaffold630.g20666.t1"/>
    </source>
</evidence>
<dbReference type="AlphaFoldDB" id="A0A1I7UYP2"/>
<evidence type="ECO:0000313" key="4">
    <source>
        <dbReference type="Proteomes" id="UP000095282"/>
    </source>
</evidence>
<dbReference type="InterPro" id="IPR002900">
    <property type="entry name" value="DUF38/FTH_CAE_spp"/>
</dbReference>
<protein>
    <submittedName>
        <fullName evidence="5">F-box domain-containing protein</fullName>
    </submittedName>
</protein>
<proteinExistence type="predicted"/>
<feature type="region of interest" description="Disordered" evidence="1">
    <location>
        <begin position="502"/>
        <end position="535"/>
    </location>
</feature>
<feature type="domain" description="Mos1 transposase HTH" evidence="3">
    <location>
        <begin position="132"/>
        <end position="171"/>
    </location>
</feature>